<dbReference type="EMBL" id="MCHX01000022">
    <property type="protein sequence ID" value="OFJ53686.1"/>
    <property type="molecule type" value="Genomic_DNA"/>
</dbReference>
<name>A0A1E8Q5H2_9MYCO</name>
<dbReference type="PANTHER" id="PTHR38590:SF1">
    <property type="entry name" value="BLL0828 PROTEIN"/>
    <property type="match status" value="1"/>
</dbReference>
<dbReference type="Pfam" id="PF04480">
    <property type="entry name" value="DUF559"/>
    <property type="match status" value="1"/>
</dbReference>
<organism evidence="3 4">
    <name type="scientific">Mycolicibacterium grossiae</name>
    <dbReference type="NCBI Taxonomy" id="1552759"/>
    <lineage>
        <taxon>Bacteria</taxon>
        <taxon>Bacillati</taxon>
        <taxon>Actinomycetota</taxon>
        <taxon>Actinomycetes</taxon>
        <taxon>Mycobacteriales</taxon>
        <taxon>Mycobacteriaceae</taxon>
        <taxon>Mycolicibacterium</taxon>
    </lineage>
</organism>
<dbReference type="Gene3D" id="3.40.960.10">
    <property type="entry name" value="VSR Endonuclease"/>
    <property type="match status" value="1"/>
</dbReference>
<keyword evidence="4" id="KW-1185">Reference proteome</keyword>
<evidence type="ECO:0000313" key="3">
    <source>
        <dbReference type="EMBL" id="OFJ53686.1"/>
    </source>
</evidence>
<feature type="domain" description="DUF559" evidence="2">
    <location>
        <begin position="270"/>
        <end position="333"/>
    </location>
</feature>
<dbReference type="PANTHER" id="PTHR38590">
    <property type="entry name" value="BLL0828 PROTEIN"/>
    <property type="match status" value="1"/>
</dbReference>
<feature type="compositionally biased region" description="Pro residues" evidence="1">
    <location>
        <begin position="214"/>
        <end position="223"/>
    </location>
</feature>
<evidence type="ECO:0000259" key="2">
    <source>
        <dbReference type="Pfam" id="PF04480"/>
    </source>
</evidence>
<feature type="region of interest" description="Disordered" evidence="1">
    <location>
        <begin position="28"/>
        <end position="52"/>
    </location>
</feature>
<dbReference type="SUPFAM" id="SSF52980">
    <property type="entry name" value="Restriction endonuclease-like"/>
    <property type="match status" value="1"/>
</dbReference>
<dbReference type="InterPro" id="IPR011335">
    <property type="entry name" value="Restrct_endonuc-II-like"/>
</dbReference>
<proteinExistence type="predicted"/>
<accession>A0A1E8Q5H2</accession>
<reference evidence="3 4" key="1">
    <citation type="submission" date="2016-09" db="EMBL/GenBank/DDBJ databases">
        <title>genome sequence of Mycobacterium sp. 739 SCH.</title>
        <authorList>
            <person name="Greninger A.L."/>
            <person name="Qin X."/>
            <person name="Jerome K."/>
            <person name="Vora S."/>
            <person name="Quinn K."/>
        </authorList>
    </citation>
    <scope>NUCLEOTIDE SEQUENCE [LARGE SCALE GENOMIC DNA]</scope>
    <source>
        <strain evidence="3 4">SCH</strain>
    </source>
</reference>
<comment type="caution">
    <text evidence="3">The sequence shown here is derived from an EMBL/GenBank/DDBJ whole genome shotgun (WGS) entry which is preliminary data.</text>
</comment>
<evidence type="ECO:0000313" key="4">
    <source>
        <dbReference type="Proteomes" id="UP000178953"/>
    </source>
</evidence>
<dbReference type="OrthoDB" id="570572at2"/>
<dbReference type="Proteomes" id="UP000178953">
    <property type="component" value="Unassembled WGS sequence"/>
</dbReference>
<dbReference type="AlphaFoldDB" id="A0A1E8Q5H2"/>
<gene>
    <name evidence="3" type="ORF">BEL07_11245</name>
</gene>
<feature type="compositionally biased region" description="Basic and acidic residues" evidence="1">
    <location>
        <begin position="30"/>
        <end position="51"/>
    </location>
</feature>
<dbReference type="InterPro" id="IPR007569">
    <property type="entry name" value="DUF559"/>
</dbReference>
<evidence type="ECO:0000256" key="1">
    <source>
        <dbReference type="SAM" id="MobiDB-lite"/>
    </source>
</evidence>
<protein>
    <recommendedName>
        <fullName evidence="2">DUF559 domain-containing protein</fullName>
    </recommendedName>
</protein>
<sequence length="344" mass="36740">MRVSGAQSDALDLCLDPLPADAPAVIGCDVGHDGGPDDGRDGGPDDGREPADTPAAVVEHVLGQLLIAARELFPVWLPHGESATGVTTFDRRTVRRLAHDLASHSVHYGPFLAALAESALTGRPLEPGFAPHVRARGFALVLGSAYDRDAVVLLLDCPALDGRAASAVSAAASWLVDTAPVGVWLSGAGAAALDRFAAVAPRLPAHVDDLVPVRPVPTPPPRYPAVSGRPHPRSATERALEEGLSRCAWASGRRWNEVYQPRVLDVPMRVDLMWPDARCVVEIDGADHRNAWKYADDRRRDNALVCDGFAVLRFTNDEVAGDPARVLATIERLLTDRRKAGAHP</sequence>
<dbReference type="InterPro" id="IPR047216">
    <property type="entry name" value="Endonuclease_DUF559_bact"/>
</dbReference>
<feature type="region of interest" description="Disordered" evidence="1">
    <location>
        <begin position="214"/>
        <end position="235"/>
    </location>
</feature>